<reference evidence="1" key="1">
    <citation type="submission" date="2018-02" db="EMBL/GenBank/DDBJ databases">
        <title>Rhizophora mucronata_Transcriptome.</title>
        <authorList>
            <person name="Meera S.P."/>
            <person name="Sreeshan A."/>
            <person name="Augustine A."/>
        </authorList>
    </citation>
    <scope>NUCLEOTIDE SEQUENCE</scope>
    <source>
        <tissue evidence="1">Leaf</tissue>
    </source>
</reference>
<accession>A0A2P2QZH2</accession>
<dbReference type="AlphaFoldDB" id="A0A2P2QZH2"/>
<proteinExistence type="predicted"/>
<organism evidence="1">
    <name type="scientific">Rhizophora mucronata</name>
    <name type="common">Asiatic mangrove</name>
    <dbReference type="NCBI Taxonomy" id="61149"/>
    <lineage>
        <taxon>Eukaryota</taxon>
        <taxon>Viridiplantae</taxon>
        <taxon>Streptophyta</taxon>
        <taxon>Embryophyta</taxon>
        <taxon>Tracheophyta</taxon>
        <taxon>Spermatophyta</taxon>
        <taxon>Magnoliopsida</taxon>
        <taxon>eudicotyledons</taxon>
        <taxon>Gunneridae</taxon>
        <taxon>Pentapetalae</taxon>
        <taxon>rosids</taxon>
        <taxon>fabids</taxon>
        <taxon>Malpighiales</taxon>
        <taxon>Rhizophoraceae</taxon>
        <taxon>Rhizophora</taxon>
    </lineage>
</organism>
<evidence type="ECO:0000313" key="1">
    <source>
        <dbReference type="EMBL" id="MBX72347.1"/>
    </source>
</evidence>
<dbReference type="EMBL" id="GGEC01091863">
    <property type="protein sequence ID" value="MBX72347.1"/>
    <property type="molecule type" value="Transcribed_RNA"/>
</dbReference>
<name>A0A2P2QZH2_RHIMU</name>
<sequence length="65" mass="7880">MIHMEKKYLFIARNYSIFKSTCPYISQIYIDVRFQSSFALVFNDVICNLLRNFIQIFHQLALNWI</sequence>
<protein>
    <submittedName>
        <fullName evidence="1">Uncharacterized protein</fullName>
    </submittedName>
</protein>